<feature type="compositionally biased region" description="Low complexity" evidence="1">
    <location>
        <begin position="323"/>
        <end position="345"/>
    </location>
</feature>
<evidence type="ECO:0000313" key="3">
    <source>
        <dbReference type="EMBL" id="AWV90315.1"/>
    </source>
</evidence>
<evidence type="ECO:0000256" key="1">
    <source>
        <dbReference type="SAM" id="MobiDB-lite"/>
    </source>
</evidence>
<gene>
    <name evidence="3" type="ORF">DN745_13650</name>
</gene>
<dbReference type="EMBL" id="CP030032">
    <property type="protein sequence ID" value="AWV90315.1"/>
    <property type="molecule type" value="Genomic_DNA"/>
</dbReference>
<dbReference type="AlphaFoldDB" id="A0A2Z4FNF9"/>
<accession>A0A2Z4FNF9</accession>
<reference evidence="3 4" key="1">
    <citation type="submission" date="2018-06" db="EMBL/GenBank/DDBJ databases">
        <title>Lujinxingia sediminis gen. nov. sp. nov., a new facultative anaerobic member of the class Deltaproteobacteria, and proposal of Lujinxingaceae fam. nov.</title>
        <authorList>
            <person name="Guo L.-Y."/>
            <person name="Li C.-M."/>
            <person name="Wang S."/>
            <person name="Du Z.-J."/>
        </authorList>
    </citation>
    <scope>NUCLEOTIDE SEQUENCE [LARGE SCALE GENOMIC DNA]</scope>
    <source>
        <strain evidence="3 4">FA350</strain>
    </source>
</reference>
<dbReference type="KEGG" id="bsed:DN745_13650"/>
<protein>
    <submittedName>
        <fullName evidence="3">Uncharacterized protein</fullName>
    </submittedName>
</protein>
<feature type="chain" id="PRO_5044218918" evidence="2">
    <location>
        <begin position="35"/>
        <end position="352"/>
    </location>
</feature>
<dbReference type="Proteomes" id="UP000249799">
    <property type="component" value="Chromosome"/>
</dbReference>
<evidence type="ECO:0000256" key="2">
    <source>
        <dbReference type="SAM" id="SignalP"/>
    </source>
</evidence>
<evidence type="ECO:0000313" key="4">
    <source>
        <dbReference type="Proteomes" id="UP000249799"/>
    </source>
</evidence>
<sequence length="352" mass="37755">MKNQPHARRHLKRFAAVLGVIFLTIALSPSFAFAQSSKQLSEYISYQEQIVLGVNFDELRKSKYYSMAEEMAKSSAAINDMLTLLDEAGVDFSTDITALTMGVPLLDVEKSLAERTYSVAISGKFDSKKLLETLQAKKVAFKTSELGKKKLYTADNIAFTFPKDGVLLVTSGPDAYRTRALSPLKGADKSVTKAGYFQRIFKDVKSASGVWVVANAASGPNPKSKELAVSLDISSGLAAEILMEMVDETSAAAALEHAQAQIQASASNPMLAMVGAKPLLTNIKSTHKGTRVTHTTKMSPQELDVLVRNARGFVEGQMKKQMGAKSGSAKPAADGKAPAPAGPVKTIKADFD</sequence>
<proteinExistence type="predicted"/>
<feature type="signal peptide" evidence="2">
    <location>
        <begin position="1"/>
        <end position="34"/>
    </location>
</feature>
<name>A0A2Z4FNF9_9DELT</name>
<feature type="region of interest" description="Disordered" evidence="1">
    <location>
        <begin position="320"/>
        <end position="352"/>
    </location>
</feature>
<keyword evidence="2" id="KW-0732">Signal</keyword>
<organism evidence="3 4">
    <name type="scientific">Bradymonas sediminis</name>
    <dbReference type="NCBI Taxonomy" id="1548548"/>
    <lineage>
        <taxon>Bacteria</taxon>
        <taxon>Deltaproteobacteria</taxon>
        <taxon>Bradymonadales</taxon>
        <taxon>Bradymonadaceae</taxon>
        <taxon>Bradymonas</taxon>
    </lineage>
</organism>
<keyword evidence="4" id="KW-1185">Reference proteome</keyword>
<dbReference type="RefSeq" id="WP_111335682.1">
    <property type="nucleotide sequence ID" value="NZ_CP030032.1"/>
</dbReference>